<dbReference type="AlphaFoldDB" id="A0A518A831"/>
<gene>
    <name evidence="1" type="ORF">Enr10x_33610</name>
</gene>
<accession>A0A518A831</accession>
<proteinExistence type="predicted"/>
<name>A0A518A831_9PLAN</name>
<keyword evidence="2" id="KW-1185">Reference proteome</keyword>
<evidence type="ECO:0000313" key="1">
    <source>
        <dbReference type="EMBL" id="QDT28022.1"/>
    </source>
</evidence>
<evidence type="ECO:0000313" key="2">
    <source>
        <dbReference type="Proteomes" id="UP000315647"/>
    </source>
</evidence>
<accession>A0A517Q8Q2</accession>
<reference evidence="1 2" key="1">
    <citation type="submission" date="2019-03" db="EMBL/GenBank/DDBJ databases">
        <title>Deep-cultivation of Planctomycetes and their phenomic and genomic characterization uncovers novel biology.</title>
        <authorList>
            <person name="Wiegand S."/>
            <person name="Jogler M."/>
            <person name="Boedeker C."/>
            <person name="Pinto D."/>
            <person name="Vollmers J."/>
            <person name="Rivas-Marin E."/>
            <person name="Kohn T."/>
            <person name="Peeters S.H."/>
            <person name="Heuer A."/>
            <person name="Rast P."/>
            <person name="Oberbeckmann S."/>
            <person name="Bunk B."/>
            <person name="Jeske O."/>
            <person name="Meyerdierks A."/>
            <person name="Storesund J.E."/>
            <person name="Kallscheuer N."/>
            <person name="Luecker S."/>
            <person name="Lage O.M."/>
            <person name="Pohl T."/>
            <person name="Merkel B.J."/>
            <person name="Hornburger P."/>
            <person name="Mueller R.-W."/>
            <person name="Bruemmer F."/>
            <person name="Labrenz M."/>
            <person name="Spormann A.M."/>
            <person name="Op den Camp H."/>
            <person name="Overmann J."/>
            <person name="Amann R."/>
            <person name="Jetten M.S.M."/>
            <person name="Mascher T."/>
            <person name="Medema M.H."/>
            <person name="Devos D.P."/>
            <person name="Kaster A.-K."/>
            <person name="Ovreas L."/>
            <person name="Rohde M."/>
            <person name="Galperin M.Y."/>
            <person name="Jogler C."/>
        </authorList>
    </citation>
    <scope>NUCLEOTIDE SEQUENCE [LARGE SCALE GENOMIC DNA]</scope>
    <source>
        <strain evidence="1 2">Enr10</strain>
    </source>
</reference>
<dbReference type="Proteomes" id="UP000315647">
    <property type="component" value="Chromosome"/>
</dbReference>
<sequence>MEFGPSAASRKSQGKPITERTHPYFLLYNIGSLDQHQRGQ</sequence>
<dbReference type="EMBL" id="CP037421">
    <property type="protein sequence ID" value="QDT28022.1"/>
    <property type="molecule type" value="Genomic_DNA"/>
</dbReference>
<protein>
    <submittedName>
        <fullName evidence="1">Uncharacterized protein</fullName>
    </submittedName>
</protein>
<organism evidence="1 2">
    <name type="scientific">Gimesia panareensis</name>
    <dbReference type="NCBI Taxonomy" id="2527978"/>
    <lineage>
        <taxon>Bacteria</taxon>
        <taxon>Pseudomonadati</taxon>
        <taxon>Planctomycetota</taxon>
        <taxon>Planctomycetia</taxon>
        <taxon>Planctomycetales</taxon>
        <taxon>Planctomycetaceae</taxon>
        <taxon>Gimesia</taxon>
    </lineage>
</organism>